<organism evidence="1 2">
    <name type="scientific">Draconibacterium sediminis</name>
    <dbReference type="NCBI Taxonomy" id="1544798"/>
    <lineage>
        <taxon>Bacteria</taxon>
        <taxon>Pseudomonadati</taxon>
        <taxon>Bacteroidota</taxon>
        <taxon>Bacteroidia</taxon>
        <taxon>Marinilabiliales</taxon>
        <taxon>Prolixibacteraceae</taxon>
        <taxon>Draconibacterium</taxon>
    </lineage>
</organism>
<reference evidence="1 2" key="1">
    <citation type="submission" date="2014-09" db="EMBL/GenBank/DDBJ databases">
        <title>Draft Genome Sequence of Draconibacterium sp. JN14CK-3.</title>
        <authorList>
            <person name="Dong C."/>
            <person name="Lai Q."/>
            <person name="Shao Z."/>
        </authorList>
    </citation>
    <scope>NUCLEOTIDE SEQUENCE [LARGE SCALE GENOMIC DNA]</scope>
    <source>
        <strain evidence="1 2">JN14CK-3</strain>
    </source>
</reference>
<dbReference type="Proteomes" id="UP000032544">
    <property type="component" value="Unassembled WGS sequence"/>
</dbReference>
<proteinExistence type="predicted"/>
<name>A0A0D8JD90_9BACT</name>
<keyword evidence="2" id="KW-1185">Reference proteome</keyword>
<comment type="caution">
    <text evidence="1">The sequence shown here is derived from an EMBL/GenBank/DDBJ whole genome shotgun (WGS) entry which is preliminary data.</text>
</comment>
<dbReference type="EMBL" id="JRHC01000001">
    <property type="protein sequence ID" value="KJF44862.1"/>
    <property type="molecule type" value="Genomic_DNA"/>
</dbReference>
<sequence>MCVYDKRLFCTIIHYGFKNNGFYDTSKNIITIHFAGSANLYESLIWLIHLKLTTKHTRFTVTNILSSANTPFMSVNNILFGFCSHIYRFFPFIALCLPLVDKNYGVLQHSVSLIKKLKIRQTLNSSNRHVNNIKQGIRGIRNVNSGTPFFLHRNRIKQHLKCKKCNYLAGWQIINSRFPDGSFLLEITKAKGNNA</sequence>
<gene>
    <name evidence="1" type="ORF">LH29_05345</name>
</gene>
<evidence type="ECO:0000313" key="1">
    <source>
        <dbReference type="EMBL" id="KJF44862.1"/>
    </source>
</evidence>
<accession>A0A0D8JD90</accession>
<evidence type="ECO:0000313" key="2">
    <source>
        <dbReference type="Proteomes" id="UP000032544"/>
    </source>
</evidence>
<dbReference type="AlphaFoldDB" id="A0A0D8JD90"/>
<protein>
    <submittedName>
        <fullName evidence="1">Uncharacterized protein</fullName>
    </submittedName>
</protein>